<keyword evidence="4 7" id="KW-0812">Transmembrane</keyword>
<organism evidence="10 11">
    <name type="scientific">Bacillus licheniformis</name>
    <dbReference type="NCBI Taxonomy" id="1402"/>
    <lineage>
        <taxon>Bacteria</taxon>
        <taxon>Bacillati</taxon>
        <taxon>Bacillota</taxon>
        <taxon>Bacilli</taxon>
        <taxon>Bacillales</taxon>
        <taxon>Bacillaceae</taxon>
        <taxon>Bacillus</taxon>
    </lineage>
</organism>
<dbReference type="InterPro" id="IPR036259">
    <property type="entry name" value="MFS_trans_sf"/>
</dbReference>
<accession>A0A415J4J8</accession>
<feature type="transmembrane region" description="Helical" evidence="7">
    <location>
        <begin position="254"/>
        <end position="271"/>
    </location>
</feature>
<dbReference type="EMBL" id="CP065647">
    <property type="protein sequence ID" value="QPR73125.1"/>
    <property type="molecule type" value="Genomic_DNA"/>
</dbReference>
<protein>
    <submittedName>
        <fullName evidence="9">MFS transporter</fullName>
    </submittedName>
    <submittedName>
        <fullName evidence="10">Multidrug resistance protein MdtH</fullName>
    </submittedName>
</protein>
<feature type="transmembrane region" description="Helical" evidence="7">
    <location>
        <begin position="104"/>
        <end position="123"/>
    </location>
</feature>
<feature type="transmembrane region" description="Helical" evidence="7">
    <location>
        <begin position="218"/>
        <end position="234"/>
    </location>
</feature>
<dbReference type="CDD" id="cd17329">
    <property type="entry name" value="MFS_MdtH_MDR_like"/>
    <property type="match status" value="1"/>
</dbReference>
<feature type="transmembrane region" description="Helical" evidence="7">
    <location>
        <begin position="81"/>
        <end position="98"/>
    </location>
</feature>
<keyword evidence="5 7" id="KW-1133">Transmembrane helix</keyword>
<dbReference type="GO" id="GO:0005886">
    <property type="term" value="C:plasma membrane"/>
    <property type="evidence" value="ECO:0007669"/>
    <property type="project" value="UniProtKB-SubCell"/>
</dbReference>
<dbReference type="PROSITE" id="PS50850">
    <property type="entry name" value="MFS"/>
    <property type="match status" value="1"/>
</dbReference>
<evidence type="ECO:0000313" key="10">
    <source>
        <dbReference type="EMBL" id="TWL30620.1"/>
    </source>
</evidence>
<evidence type="ECO:0000259" key="8">
    <source>
        <dbReference type="PROSITE" id="PS50850"/>
    </source>
</evidence>
<evidence type="ECO:0000256" key="6">
    <source>
        <dbReference type="ARBA" id="ARBA00023136"/>
    </source>
</evidence>
<keyword evidence="2" id="KW-0813">Transport</keyword>
<dbReference type="PANTHER" id="PTHR43414">
    <property type="entry name" value="MULTIDRUG RESISTANCE PROTEIN MDTG"/>
    <property type="match status" value="1"/>
</dbReference>
<evidence type="ECO:0000313" key="9">
    <source>
        <dbReference type="EMBL" id="QPR73125.1"/>
    </source>
</evidence>
<sequence>MFAQFKAFSRLHPLIRFLLIGTLVTKAAKSMTTPFLALYLHMKTGADFGTIGLVIGLGYFSSTVGGVVGGALSDKIGRKKVMLSSIFIWSFVFILFGLVHDFMWFLLLNILSGLCHSCFEPVSKALMAELSEREMRFRIFSLRYLAINVGAAVGPLLGAYFGLAKTGTPFIITGLVYFGYAILLSLMMIRLTTVKETKIAPEKVQAGSVLKTLKQDKALRLYIAGGILFLFSYSQMESTLLQYLNNDFANGVKIFSTLITLNAVTVILLQVPLTRLFERYKSLTTISIGTVFCILGNIGFSIANGWIVFMLSMFVLTIGEILCFPSMNVLLDELAPDHMKGAYYGMQNLYNIGEFLGPWLGGMMLALYGGKAVFLIAACSVFLALGAYHVGRRKFLSAQHYGVSPFSY</sequence>
<dbReference type="InterPro" id="IPR005829">
    <property type="entry name" value="Sugar_transporter_CS"/>
</dbReference>
<feature type="transmembrane region" description="Helical" evidence="7">
    <location>
        <begin position="46"/>
        <end position="69"/>
    </location>
</feature>
<dbReference type="PROSITE" id="PS00216">
    <property type="entry name" value="SUGAR_TRANSPORT_1"/>
    <property type="match status" value="1"/>
</dbReference>
<reference evidence="10 11" key="1">
    <citation type="submission" date="2019-06" db="EMBL/GenBank/DDBJ databases">
        <title>Genome sequence analysis of &gt;100 Bacillus licheniformis strains suggests intrinsic resistance to this species.</title>
        <authorList>
            <person name="Wels M."/>
            <person name="Siezen R.J."/>
            <person name="Johansen E."/>
            <person name="Stuer-Lauridsen B."/>
            <person name="Bjerre K."/>
            <person name="Nielsen B.K.K."/>
        </authorList>
    </citation>
    <scope>NUCLEOTIDE SEQUENCE [LARGE SCALE GENOMIC DNA]</scope>
    <source>
        <strain evidence="10 11">BAC-16736</strain>
    </source>
</reference>
<keyword evidence="3" id="KW-1003">Cell membrane</keyword>
<dbReference type="EMBL" id="NILC01000014">
    <property type="protein sequence ID" value="TWL30620.1"/>
    <property type="molecule type" value="Genomic_DNA"/>
</dbReference>
<evidence type="ECO:0000256" key="7">
    <source>
        <dbReference type="SAM" id="Phobius"/>
    </source>
</evidence>
<evidence type="ECO:0000256" key="1">
    <source>
        <dbReference type="ARBA" id="ARBA00004651"/>
    </source>
</evidence>
<feature type="transmembrane region" description="Helical" evidence="7">
    <location>
        <begin position="144"/>
        <end position="163"/>
    </location>
</feature>
<gene>
    <name evidence="10" type="ORF">CHCC16736_1654</name>
    <name evidence="9" type="ORF">I6G80_02030</name>
</gene>
<evidence type="ECO:0000313" key="11">
    <source>
        <dbReference type="Proteomes" id="UP000435910"/>
    </source>
</evidence>
<keyword evidence="6 7" id="KW-0472">Membrane</keyword>
<evidence type="ECO:0000256" key="4">
    <source>
        <dbReference type="ARBA" id="ARBA00022692"/>
    </source>
</evidence>
<evidence type="ECO:0000256" key="3">
    <source>
        <dbReference type="ARBA" id="ARBA00022475"/>
    </source>
</evidence>
<dbReference type="Proteomes" id="UP000435910">
    <property type="component" value="Unassembled WGS sequence"/>
</dbReference>
<dbReference type="Proteomes" id="UP000595038">
    <property type="component" value="Chromosome"/>
</dbReference>
<comment type="subcellular location">
    <subcellularLocation>
        <location evidence="1">Cell membrane</location>
        <topology evidence="1">Multi-pass membrane protein</topology>
    </subcellularLocation>
</comment>
<evidence type="ECO:0000313" key="12">
    <source>
        <dbReference type="Proteomes" id="UP000595038"/>
    </source>
</evidence>
<evidence type="ECO:0000256" key="2">
    <source>
        <dbReference type="ARBA" id="ARBA00022448"/>
    </source>
</evidence>
<evidence type="ECO:0000256" key="5">
    <source>
        <dbReference type="ARBA" id="ARBA00022989"/>
    </source>
</evidence>
<reference evidence="9 12" key="2">
    <citation type="submission" date="2020-12" db="EMBL/GenBank/DDBJ databases">
        <title>FDA dAtabase for Regulatory Grade micrObial Sequences (FDA-ARGOS): Supporting development and validation of Infectious Disease Dx tests.</title>
        <authorList>
            <person name="Nelson B."/>
            <person name="Plummer A."/>
            <person name="Tallon L."/>
            <person name="Sadzewicz L."/>
            <person name="Zhao X."/>
            <person name="Boylan J."/>
            <person name="Ott S."/>
            <person name="Bowen H."/>
            <person name="Vavikolanu K."/>
            <person name="Mehta A."/>
            <person name="Aluvathingal J."/>
            <person name="Nadendla S."/>
            <person name="Myers T."/>
            <person name="Yan Y."/>
            <person name="Sichtig H."/>
        </authorList>
    </citation>
    <scope>NUCLEOTIDE SEQUENCE [LARGE SCALE GENOMIC DNA]</scope>
    <source>
        <strain evidence="9 12">FDAARGOS_923</strain>
    </source>
</reference>
<dbReference type="GO" id="GO:0022857">
    <property type="term" value="F:transmembrane transporter activity"/>
    <property type="evidence" value="ECO:0007669"/>
    <property type="project" value="InterPro"/>
</dbReference>
<feature type="transmembrane region" description="Helical" evidence="7">
    <location>
        <begin position="169"/>
        <end position="189"/>
    </location>
</feature>
<name>A0A415J4J8_BACLI</name>
<dbReference type="Pfam" id="PF07690">
    <property type="entry name" value="MFS_1"/>
    <property type="match status" value="1"/>
</dbReference>
<feature type="transmembrane region" description="Helical" evidence="7">
    <location>
        <begin position="283"/>
        <end position="300"/>
    </location>
</feature>
<dbReference type="InterPro" id="IPR020846">
    <property type="entry name" value="MFS_dom"/>
</dbReference>
<proteinExistence type="predicted"/>
<feature type="transmembrane region" description="Helical" evidence="7">
    <location>
        <begin position="373"/>
        <end position="391"/>
    </location>
</feature>
<feature type="domain" description="Major facilitator superfamily (MFS) profile" evidence="8">
    <location>
        <begin position="1"/>
        <end position="395"/>
    </location>
</feature>
<dbReference type="PANTHER" id="PTHR43414:SF1">
    <property type="entry name" value="PEPTIDE PERMEASE"/>
    <property type="match status" value="1"/>
</dbReference>
<dbReference type="RefSeq" id="WP_009330322.1">
    <property type="nucleotide sequence ID" value="NZ_BEXU01000034.1"/>
</dbReference>
<dbReference type="AlphaFoldDB" id="A0A415J4J8"/>
<dbReference type="SUPFAM" id="SSF103473">
    <property type="entry name" value="MFS general substrate transporter"/>
    <property type="match status" value="1"/>
</dbReference>
<dbReference type="InterPro" id="IPR011701">
    <property type="entry name" value="MFS"/>
</dbReference>
<dbReference type="Gene3D" id="1.20.1250.20">
    <property type="entry name" value="MFS general substrate transporter like domains"/>
    <property type="match status" value="1"/>
</dbReference>